<dbReference type="AlphaFoldDB" id="A0A9D4WMU6"/>
<dbReference type="Proteomes" id="UP001058974">
    <property type="component" value="Chromosome 5"/>
</dbReference>
<dbReference type="EMBL" id="JAMSHJ010000005">
    <property type="protein sequence ID" value="KAI5404509.1"/>
    <property type="molecule type" value="Genomic_DNA"/>
</dbReference>
<keyword evidence="2" id="KW-1185">Reference proteome</keyword>
<proteinExistence type="predicted"/>
<sequence>MGIVSSNGYQYGDPSQIAFKLCVQTASTKPVEEQGGKLTSWKDNNFPKIDHFEDSDSIISVDLHIPTTSYWCMKAIEEEITNFRDLLSEDECKIGKLSLARLLTALDLLTHQHDKRKNHTEKVLKLYTDLVELDSTHSLYYKDEHSLVLLQQNSFDDIDLPLEPSVSKTSFAP</sequence>
<protein>
    <submittedName>
        <fullName evidence="1">Uncharacterized protein</fullName>
    </submittedName>
</protein>
<evidence type="ECO:0000313" key="2">
    <source>
        <dbReference type="Proteomes" id="UP001058974"/>
    </source>
</evidence>
<organism evidence="1 2">
    <name type="scientific">Pisum sativum</name>
    <name type="common">Garden pea</name>
    <name type="synonym">Lathyrus oleraceus</name>
    <dbReference type="NCBI Taxonomy" id="3888"/>
    <lineage>
        <taxon>Eukaryota</taxon>
        <taxon>Viridiplantae</taxon>
        <taxon>Streptophyta</taxon>
        <taxon>Embryophyta</taxon>
        <taxon>Tracheophyta</taxon>
        <taxon>Spermatophyta</taxon>
        <taxon>Magnoliopsida</taxon>
        <taxon>eudicotyledons</taxon>
        <taxon>Gunneridae</taxon>
        <taxon>Pentapetalae</taxon>
        <taxon>rosids</taxon>
        <taxon>fabids</taxon>
        <taxon>Fabales</taxon>
        <taxon>Fabaceae</taxon>
        <taxon>Papilionoideae</taxon>
        <taxon>50 kb inversion clade</taxon>
        <taxon>NPAAA clade</taxon>
        <taxon>Hologalegina</taxon>
        <taxon>IRL clade</taxon>
        <taxon>Fabeae</taxon>
        <taxon>Lathyrus</taxon>
    </lineage>
</organism>
<reference evidence="1 2" key="1">
    <citation type="journal article" date="2022" name="Nat. Genet.">
        <title>Improved pea reference genome and pan-genome highlight genomic features and evolutionary characteristics.</title>
        <authorList>
            <person name="Yang T."/>
            <person name="Liu R."/>
            <person name="Luo Y."/>
            <person name="Hu S."/>
            <person name="Wang D."/>
            <person name="Wang C."/>
            <person name="Pandey M.K."/>
            <person name="Ge S."/>
            <person name="Xu Q."/>
            <person name="Li N."/>
            <person name="Li G."/>
            <person name="Huang Y."/>
            <person name="Saxena R.K."/>
            <person name="Ji Y."/>
            <person name="Li M."/>
            <person name="Yan X."/>
            <person name="He Y."/>
            <person name="Liu Y."/>
            <person name="Wang X."/>
            <person name="Xiang C."/>
            <person name="Varshney R.K."/>
            <person name="Ding H."/>
            <person name="Gao S."/>
            <person name="Zong X."/>
        </authorList>
    </citation>
    <scope>NUCLEOTIDE SEQUENCE [LARGE SCALE GENOMIC DNA]</scope>
    <source>
        <strain evidence="1 2">cv. Zhongwan 6</strain>
    </source>
</reference>
<comment type="caution">
    <text evidence="1">The sequence shown here is derived from an EMBL/GenBank/DDBJ whole genome shotgun (WGS) entry which is preliminary data.</text>
</comment>
<dbReference type="SUPFAM" id="SSF48439">
    <property type="entry name" value="Protein prenylyltransferase"/>
    <property type="match status" value="1"/>
</dbReference>
<evidence type="ECO:0000313" key="1">
    <source>
        <dbReference type="EMBL" id="KAI5404509.1"/>
    </source>
</evidence>
<accession>A0A9D4WMU6</accession>
<gene>
    <name evidence="1" type="ORF">KIW84_051608</name>
</gene>
<dbReference type="Gramene" id="Psat05G0160800-T1">
    <property type="protein sequence ID" value="KAI5404509.1"/>
    <property type="gene ID" value="KIW84_051608"/>
</dbReference>
<name>A0A9D4WMU6_PEA</name>